<dbReference type="InterPro" id="IPR046825">
    <property type="entry name" value="PDH_C"/>
</dbReference>
<keyword evidence="9" id="KW-0057">Aromatic amino acid biosynthesis</keyword>
<evidence type="ECO:0000256" key="1">
    <source>
        <dbReference type="ARBA" id="ARBA00005067"/>
    </source>
</evidence>
<dbReference type="FunFam" id="1.10.3660.10:FF:000003">
    <property type="entry name" value="Prephenate dehydrogenase"/>
    <property type="match status" value="1"/>
</dbReference>
<organism evidence="13 14">
    <name type="scientific">Staphylococcus argensis</name>
    <dbReference type="NCBI Taxonomy" id="1607738"/>
    <lineage>
        <taxon>Bacteria</taxon>
        <taxon>Bacillati</taxon>
        <taxon>Bacillota</taxon>
        <taxon>Bacilli</taxon>
        <taxon>Bacillales</taxon>
        <taxon>Staphylococcaceae</taxon>
        <taxon>Staphylococcus</taxon>
    </lineage>
</organism>
<keyword evidence="14" id="KW-1185">Reference proteome</keyword>
<keyword evidence="6" id="KW-0028">Amino-acid biosynthesis</keyword>
<evidence type="ECO:0000313" key="13">
    <source>
        <dbReference type="EMBL" id="POA09921.1"/>
    </source>
</evidence>
<dbReference type="Pfam" id="PF02153">
    <property type="entry name" value="PDH_N"/>
    <property type="match status" value="1"/>
</dbReference>
<gene>
    <name evidence="13" type="ORF">CD039_04005</name>
</gene>
<dbReference type="GO" id="GO:0006571">
    <property type="term" value="P:tyrosine biosynthetic process"/>
    <property type="evidence" value="ECO:0007669"/>
    <property type="project" value="UniProtKB-UniPathway"/>
</dbReference>
<dbReference type="FunFam" id="3.40.50.720:FF:000208">
    <property type="entry name" value="Prephenate dehydrogenase"/>
    <property type="match status" value="1"/>
</dbReference>
<evidence type="ECO:0000256" key="2">
    <source>
        <dbReference type="ARBA" id="ARBA00007964"/>
    </source>
</evidence>
<dbReference type="NCBIfam" id="NF005107">
    <property type="entry name" value="PRK06545.1-5"/>
    <property type="match status" value="1"/>
</dbReference>
<dbReference type="InterPro" id="IPR045865">
    <property type="entry name" value="ACT-like_dom_sf"/>
</dbReference>
<dbReference type="GO" id="GO:0008977">
    <property type="term" value="F:prephenate dehydrogenase (NAD+) activity"/>
    <property type="evidence" value="ECO:0007669"/>
    <property type="project" value="UniProtKB-EC"/>
</dbReference>
<dbReference type="SUPFAM" id="SSF48179">
    <property type="entry name" value="6-phosphogluconate dehydrogenase C-terminal domain-like"/>
    <property type="match status" value="1"/>
</dbReference>
<evidence type="ECO:0000313" key="14">
    <source>
        <dbReference type="Proteomes" id="UP000242712"/>
    </source>
</evidence>
<dbReference type="EMBL" id="PPPX01000001">
    <property type="protein sequence ID" value="POA09921.1"/>
    <property type="molecule type" value="Genomic_DNA"/>
</dbReference>
<dbReference type="InterPro" id="IPR003099">
    <property type="entry name" value="Prephen_DH"/>
</dbReference>
<dbReference type="InterPro" id="IPR036291">
    <property type="entry name" value="NAD(P)-bd_dom_sf"/>
</dbReference>
<comment type="similarity">
    <text evidence="2">Belongs to the prephenate/arogenate dehydrogenase family.</text>
</comment>
<evidence type="ECO:0000256" key="4">
    <source>
        <dbReference type="ARBA" id="ARBA00016891"/>
    </source>
</evidence>
<evidence type="ECO:0000256" key="5">
    <source>
        <dbReference type="ARBA" id="ARBA00022498"/>
    </source>
</evidence>
<dbReference type="EC" id="1.3.1.12" evidence="3"/>
<dbReference type="InterPro" id="IPR008927">
    <property type="entry name" value="6-PGluconate_DH-like_C_sf"/>
</dbReference>
<evidence type="ECO:0000256" key="3">
    <source>
        <dbReference type="ARBA" id="ARBA00012068"/>
    </source>
</evidence>
<proteinExistence type="inferred from homology"/>
<dbReference type="UniPathway" id="UPA00122">
    <property type="reaction ID" value="UER00961"/>
</dbReference>
<dbReference type="PANTHER" id="PTHR21363">
    <property type="entry name" value="PREPHENATE DEHYDROGENASE"/>
    <property type="match status" value="1"/>
</dbReference>
<dbReference type="Gene3D" id="3.40.50.720">
    <property type="entry name" value="NAD(P)-binding Rossmann-like Domain"/>
    <property type="match status" value="1"/>
</dbReference>
<dbReference type="AlphaFoldDB" id="A0A2K4FF33"/>
<dbReference type="PROSITE" id="PS51671">
    <property type="entry name" value="ACT"/>
    <property type="match status" value="1"/>
</dbReference>
<dbReference type="Proteomes" id="UP000242712">
    <property type="component" value="Unassembled WGS sequence"/>
</dbReference>
<comment type="catalytic activity">
    <reaction evidence="10">
        <text>prephenate + NAD(+) = 3-(4-hydroxyphenyl)pyruvate + CO2 + NADH</text>
        <dbReference type="Rhea" id="RHEA:13869"/>
        <dbReference type="ChEBI" id="CHEBI:16526"/>
        <dbReference type="ChEBI" id="CHEBI:29934"/>
        <dbReference type="ChEBI" id="CHEBI:36242"/>
        <dbReference type="ChEBI" id="CHEBI:57540"/>
        <dbReference type="ChEBI" id="CHEBI:57945"/>
        <dbReference type="EC" id="1.3.1.12"/>
    </reaction>
</comment>
<evidence type="ECO:0000256" key="8">
    <source>
        <dbReference type="ARBA" id="ARBA00023027"/>
    </source>
</evidence>
<comment type="pathway">
    <text evidence="1">Amino-acid biosynthesis; L-tyrosine biosynthesis; (4-hydroxyphenyl)pyruvate from prephenate (NAD(+) route): step 1/1.</text>
</comment>
<accession>A0A2K4FF33</accession>
<dbReference type="PANTHER" id="PTHR21363:SF0">
    <property type="entry name" value="PREPHENATE DEHYDROGENASE [NADP(+)]"/>
    <property type="match status" value="1"/>
</dbReference>
<dbReference type="GeneID" id="98297506"/>
<feature type="domain" description="ACT" evidence="12">
    <location>
        <begin position="296"/>
        <end position="363"/>
    </location>
</feature>
<dbReference type="OrthoDB" id="9802008at2"/>
<dbReference type="InterPro" id="IPR050812">
    <property type="entry name" value="Preph/Arog_dehydrog"/>
</dbReference>
<dbReference type="SUPFAM" id="SSF55021">
    <property type="entry name" value="ACT-like"/>
    <property type="match status" value="1"/>
</dbReference>
<protein>
    <recommendedName>
        <fullName evidence="4">Prephenate dehydrogenase</fullName>
        <ecNumber evidence="3">1.3.1.12</ecNumber>
    </recommendedName>
</protein>
<evidence type="ECO:0000256" key="9">
    <source>
        <dbReference type="ARBA" id="ARBA00023141"/>
    </source>
</evidence>
<reference evidence="13 14" key="1">
    <citation type="submission" date="2017-08" db="EMBL/GenBank/DDBJ databases">
        <title>Draft genome sequences of 64 type strains of genus Staph aureus.</title>
        <authorList>
            <person name="Cole K."/>
            <person name="Golubchik T."/>
            <person name="Russell J."/>
            <person name="Foster D."/>
            <person name="Llewelyn M."/>
            <person name="Wilson D."/>
            <person name="Crook D."/>
            <person name="Paul J."/>
        </authorList>
    </citation>
    <scope>NUCLEOTIDE SEQUENCE [LARGE SCALE GENOMIC DNA]</scope>
    <source>
        <strain evidence="13 14">DSM 29875</strain>
    </source>
</reference>
<dbReference type="NCBIfam" id="NF005106">
    <property type="entry name" value="PRK06545.1-4"/>
    <property type="match status" value="1"/>
</dbReference>
<dbReference type="GO" id="GO:0004665">
    <property type="term" value="F:prephenate dehydrogenase (NADP+) activity"/>
    <property type="evidence" value="ECO:0007669"/>
    <property type="project" value="InterPro"/>
</dbReference>
<evidence type="ECO:0000259" key="12">
    <source>
        <dbReference type="PROSITE" id="PS51671"/>
    </source>
</evidence>
<dbReference type="GO" id="GO:0070403">
    <property type="term" value="F:NAD+ binding"/>
    <property type="evidence" value="ECO:0007669"/>
    <property type="project" value="InterPro"/>
</dbReference>
<sequence>MTQILFVGLGLIGGSLASNLHYYHEDLIISAYDADPEQLRKAQSIGIIDEIANHYAEAVEQADIIIYATPVQQTIHYLRELPQYHTKPSLIVTDTGSTKASIMTYESMLLEANIHLVGGHPMAGSHKTGVLNSKKHLFENAYYVLIHHLPENHSAHQEIEQLLRFTRAKIISTTAEEHDYITAVVSHVPHIIASSLVHLNENHSSSSHLIKELAAGGFRDLTRIASSSPEMWRDIVKANNQHILDILQDWQTQINDVIRLIKNNNPKEVYSFFQQAKTYRDHLPAQTRGALNLGYDLYVDIPDESGMISKVTHILSLHNISISNLRILEVREDIMGALCLTFKTPNDREQAKVALQDFDTYLP</sequence>
<feature type="domain" description="Prephenate/arogenate dehydrogenase" evidence="11">
    <location>
        <begin position="2"/>
        <end position="291"/>
    </location>
</feature>
<evidence type="ECO:0000256" key="6">
    <source>
        <dbReference type="ARBA" id="ARBA00022605"/>
    </source>
</evidence>
<dbReference type="RefSeq" id="WP_103371221.1">
    <property type="nucleotide sequence ID" value="NZ_CBCRVO010000001.1"/>
</dbReference>
<evidence type="ECO:0000256" key="10">
    <source>
        <dbReference type="ARBA" id="ARBA00049260"/>
    </source>
</evidence>
<dbReference type="CDD" id="cd04909">
    <property type="entry name" value="ACT_PDH-BS"/>
    <property type="match status" value="1"/>
</dbReference>
<dbReference type="Pfam" id="PF20463">
    <property type="entry name" value="PDH_C"/>
    <property type="match status" value="1"/>
</dbReference>
<evidence type="ECO:0000256" key="7">
    <source>
        <dbReference type="ARBA" id="ARBA00023002"/>
    </source>
</evidence>
<name>A0A2K4FF33_9STAP</name>
<dbReference type="InterPro" id="IPR046826">
    <property type="entry name" value="PDH_N"/>
</dbReference>
<keyword evidence="7" id="KW-0560">Oxidoreductase</keyword>
<comment type="caution">
    <text evidence="13">The sequence shown here is derived from an EMBL/GenBank/DDBJ whole genome shotgun (WGS) entry which is preliminary data.</text>
</comment>
<keyword evidence="8" id="KW-0520">NAD</keyword>
<dbReference type="SUPFAM" id="SSF51735">
    <property type="entry name" value="NAD(P)-binding Rossmann-fold domains"/>
    <property type="match status" value="1"/>
</dbReference>
<dbReference type="Gene3D" id="1.10.3660.10">
    <property type="entry name" value="6-phosphogluconate dehydrogenase C-terminal like domain"/>
    <property type="match status" value="1"/>
</dbReference>
<evidence type="ECO:0000259" key="11">
    <source>
        <dbReference type="PROSITE" id="PS51176"/>
    </source>
</evidence>
<keyword evidence="5" id="KW-0827">Tyrosine biosynthesis</keyword>
<dbReference type="InterPro" id="IPR002912">
    <property type="entry name" value="ACT_dom"/>
</dbReference>
<dbReference type="PROSITE" id="PS51176">
    <property type="entry name" value="PDH_ADH"/>
    <property type="match status" value="1"/>
</dbReference>